<protein>
    <submittedName>
        <fullName evidence="5">LacI family transcriptional regulator</fullName>
    </submittedName>
</protein>
<dbReference type="InterPro" id="IPR028082">
    <property type="entry name" value="Peripla_BP_I"/>
</dbReference>
<dbReference type="PANTHER" id="PTHR30146:SF109">
    <property type="entry name" value="HTH-TYPE TRANSCRIPTIONAL REGULATOR GALS"/>
    <property type="match status" value="1"/>
</dbReference>
<dbReference type="InterPro" id="IPR001761">
    <property type="entry name" value="Peripla_BP/Lac1_sug-bd_dom"/>
</dbReference>
<keyword evidence="1" id="KW-0805">Transcription regulation</keyword>
<dbReference type="GO" id="GO:0003700">
    <property type="term" value="F:DNA-binding transcription factor activity"/>
    <property type="evidence" value="ECO:0007669"/>
    <property type="project" value="TreeGrafter"/>
</dbReference>
<dbReference type="Pfam" id="PF00532">
    <property type="entry name" value="Peripla_BP_1"/>
    <property type="match status" value="1"/>
</dbReference>
<evidence type="ECO:0000256" key="3">
    <source>
        <dbReference type="ARBA" id="ARBA00023163"/>
    </source>
</evidence>
<dbReference type="CDD" id="cd01392">
    <property type="entry name" value="HTH_LacI"/>
    <property type="match status" value="1"/>
</dbReference>
<keyword evidence="6" id="KW-1185">Reference proteome</keyword>
<comment type="caution">
    <text evidence="5">The sequence shown here is derived from an EMBL/GenBank/DDBJ whole genome shotgun (WGS) entry which is preliminary data.</text>
</comment>
<dbReference type="CDD" id="cd06267">
    <property type="entry name" value="PBP1_LacI_sugar_binding-like"/>
    <property type="match status" value="1"/>
</dbReference>
<dbReference type="SMART" id="SM00354">
    <property type="entry name" value="HTH_LACI"/>
    <property type="match status" value="1"/>
</dbReference>
<evidence type="ECO:0000256" key="1">
    <source>
        <dbReference type="ARBA" id="ARBA00023015"/>
    </source>
</evidence>
<dbReference type="Proteomes" id="UP001204144">
    <property type="component" value="Unassembled WGS sequence"/>
</dbReference>
<dbReference type="RefSeq" id="WP_255038125.1">
    <property type="nucleotide sequence ID" value="NZ_RJUF01000173.1"/>
</dbReference>
<dbReference type="PROSITE" id="PS50932">
    <property type="entry name" value="HTH_LACI_2"/>
    <property type="match status" value="1"/>
</dbReference>
<dbReference type="EMBL" id="RJUF01000173">
    <property type="protein sequence ID" value="MCP9764432.1"/>
    <property type="molecule type" value="Genomic_DNA"/>
</dbReference>
<keyword evidence="3" id="KW-0804">Transcription</keyword>
<evidence type="ECO:0000313" key="6">
    <source>
        <dbReference type="Proteomes" id="UP001204144"/>
    </source>
</evidence>
<dbReference type="GO" id="GO:0000976">
    <property type="term" value="F:transcription cis-regulatory region binding"/>
    <property type="evidence" value="ECO:0007669"/>
    <property type="project" value="TreeGrafter"/>
</dbReference>
<organism evidence="5 6">
    <name type="scientific">Lacihabitans soyangensis</name>
    <dbReference type="NCBI Taxonomy" id="869394"/>
    <lineage>
        <taxon>Bacteria</taxon>
        <taxon>Pseudomonadati</taxon>
        <taxon>Bacteroidota</taxon>
        <taxon>Cytophagia</taxon>
        <taxon>Cytophagales</taxon>
        <taxon>Leadbetterellaceae</taxon>
        <taxon>Lacihabitans</taxon>
    </lineage>
</organism>
<evidence type="ECO:0000313" key="5">
    <source>
        <dbReference type="EMBL" id="MCP9764432.1"/>
    </source>
</evidence>
<dbReference type="SUPFAM" id="SSF53822">
    <property type="entry name" value="Periplasmic binding protein-like I"/>
    <property type="match status" value="1"/>
</dbReference>
<dbReference type="InterPro" id="IPR010982">
    <property type="entry name" value="Lambda_DNA-bd_dom_sf"/>
</dbReference>
<name>A0AAE3H3T7_9BACT</name>
<dbReference type="Pfam" id="PF00356">
    <property type="entry name" value="LacI"/>
    <property type="match status" value="1"/>
</dbReference>
<evidence type="ECO:0000256" key="2">
    <source>
        <dbReference type="ARBA" id="ARBA00023125"/>
    </source>
</evidence>
<gene>
    <name evidence="5" type="ORF">EGI31_15925</name>
</gene>
<dbReference type="PANTHER" id="PTHR30146">
    <property type="entry name" value="LACI-RELATED TRANSCRIPTIONAL REPRESSOR"/>
    <property type="match status" value="1"/>
</dbReference>
<dbReference type="AlphaFoldDB" id="A0AAE3H3T7"/>
<keyword evidence="2" id="KW-0238">DNA-binding</keyword>
<sequence length="334" mass="37745">MKSGINIKIIAEALSISISTVSRALQNNPKIGLKTRELVIQKAKELQYVPNPASMFLKGKKMFVIGILVPALEEEYFCKVIDAVEDFFERLGYQVFVFQTRDDMNRQDKALELMLKYRVDGLLVSLAANTNNYVNFKKVEDFGIPVVFFDRVPRSYQAHRIKCDIQKGAVDVISYLKSLNCRKIALINGPSNLDASDERLNGYLLGLQENGIRSSPKFIKSCDLKKVSVMSAMETLLDQDEVPDAVFSFNDYVALYAMLVCKKRGIRPNDEIKFVSFGNLQITSLMNNPPLASVEQFPNKTGIEAARLLLDIIDEKIGIDDYREKVIETKLVVH</sequence>
<reference evidence="5 6" key="1">
    <citation type="submission" date="2018-11" db="EMBL/GenBank/DDBJ databases">
        <title>Novel bacteria species description.</title>
        <authorList>
            <person name="Han J.-H."/>
        </authorList>
    </citation>
    <scope>NUCLEOTIDE SEQUENCE [LARGE SCALE GENOMIC DNA]</scope>
    <source>
        <strain evidence="5 6">KCTC23259</strain>
    </source>
</reference>
<feature type="domain" description="HTH lacI-type" evidence="4">
    <location>
        <begin position="5"/>
        <end position="59"/>
    </location>
</feature>
<proteinExistence type="predicted"/>
<dbReference type="InterPro" id="IPR000843">
    <property type="entry name" value="HTH_LacI"/>
</dbReference>
<dbReference type="SUPFAM" id="SSF47413">
    <property type="entry name" value="lambda repressor-like DNA-binding domains"/>
    <property type="match status" value="1"/>
</dbReference>
<dbReference type="Gene3D" id="3.40.50.2300">
    <property type="match status" value="2"/>
</dbReference>
<evidence type="ECO:0000259" key="4">
    <source>
        <dbReference type="PROSITE" id="PS50932"/>
    </source>
</evidence>
<dbReference type="Gene3D" id="1.10.260.40">
    <property type="entry name" value="lambda repressor-like DNA-binding domains"/>
    <property type="match status" value="1"/>
</dbReference>
<accession>A0AAE3H3T7</accession>